<sequence length="125" mass="14081">MLEGIANRRLHRILAVVATLVGHGDGAFGATAGGKARSRDRKWSLLEKLRRGPVERKGGDPKKKPISRSIKTSLQFPVSRIDRCLKKGLHSQRVGTDALVYLAVMLEWLLLSKLQLEVYCLHWKR</sequence>
<dbReference type="Proteomes" id="UP001168098">
    <property type="component" value="Unassembled WGS sequence"/>
</dbReference>
<dbReference type="GO" id="GO:0030527">
    <property type="term" value="F:structural constituent of chromatin"/>
    <property type="evidence" value="ECO:0007669"/>
    <property type="project" value="InterPro"/>
</dbReference>
<dbReference type="PANTHER" id="PTHR23430">
    <property type="entry name" value="HISTONE H2A"/>
    <property type="match status" value="1"/>
</dbReference>
<dbReference type="PRINTS" id="PR00620">
    <property type="entry name" value="HISTONEH2A"/>
</dbReference>
<accession>A0AA38YM40</accession>
<comment type="caution">
    <text evidence="1">The sequence shown here is derived from an EMBL/GenBank/DDBJ whole genome shotgun (WGS) entry which is preliminary data.</text>
</comment>
<keyword evidence="2" id="KW-1185">Reference proteome</keyword>
<reference evidence="1 2" key="1">
    <citation type="journal article" date="2023" name="BMC Biotechnol.">
        <title>Vitis rotundifolia cv Carlos genome sequencing.</title>
        <authorList>
            <person name="Huff M."/>
            <person name="Hulse-Kemp A."/>
            <person name="Scheffler B."/>
            <person name="Youngblood R."/>
            <person name="Simpson S."/>
            <person name="Babiker E."/>
            <person name="Staton M."/>
        </authorList>
    </citation>
    <scope>NUCLEOTIDE SEQUENCE [LARGE SCALE GENOMIC DNA]</scope>
    <source>
        <tissue evidence="1">Leaf</tissue>
    </source>
</reference>
<dbReference type="AlphaFoldDB" id="A0AA38YM40"/>
<dbReference type="InterPro" id="IPR002119">
    <property type="entry name" value="Histone_H2A"/>
</dbReference>
<evidence type="ECO:0000313" key="2">
    <source>
        <dbReference type="Proteomes" id="UP001168098"/>
    </source>
</evidence>
<evidence type="ECO:0008006" key="3">
    <source>
        <dbReference type="Google" id="ProtNLM"/>
    </source>
</evidence>
<gene>
    <name evidence="1" type="ORF">PVL29_026263</name>
</gene>
<evidence type="ECO:0000313" key="1">
    <source>
        <dbReference type="EMBL" id="KAJ9672932.1"/>
    </source>
</evidence>
<name>A0AA38YM40_VITRO</name>
<dbReference type="InterPro" id="IPR009072">
    <property type="entry name" value="Histone-fold"/>
</dbReference>
<dbReference type="GO" id="GO:0000786">
    <property type="term" value="C:nucleosome"/>
    <property type="evidence" value="ECO:0007669"/>
    <property type="project" value="InterPro"/>
</dbReference>
<dbReference type="FunFam" id="1.10.20.10:FF:000165">
    <property type="entry name" value="Histone H2A"/>
    <property type="match status" value="1"/>
</dbReference>
<proteinExistence type="predicted"/>
<dbReference type="GO" id="GO:0003677">
    <property type="term" value="F:DNA binding"/>
    <property type="evidence" value="ECO:0007669"/>
    <property type="project" value="InterPro"/>
</dbReference>
<organism evidence="1 2">
    <name type="scientific">Vitis rotundifolia</name>
    <name type="common">Muscadine grape</name>
    <dbReference type="NCBI Taxonomy" id="103349"/>
    <lineage>
        <taxon>Eukaryota</taxon>
        <taxon>Viridiplantae</taxon>
        <taxon>Streptophyta</taxon>
        <taxon>Embryophyta</taxon>
        <taxon>Tracheophyta</taxon>
        <taxon>Spermatophyta</taxon>
        <taxon>Magnoliopsida</taxon>
        <taxon>eudicotyledons</taxon>
        <taxon>Gunneridae</taxon>
        <taxon>Pentapetalae</taxon>
        <taxon>rosids</taxon>
        <taxon>Vitales</taxon>
        <taxon>Vitaceae</taxon>
        <taxon>Viteae</taxon>
        <taxon>Vitis</taxon>
    </lineage>
</organism>
<dbReference type="SUPFAM" id="SSF47113">
    <property type="entry name" value="Histone-fold"/>
    <property type="match status" value="1"/>
</dbReference>
<dbReference type="Gene3D" id="1.10.20.10">
    <property type="entry name" value="Histone, subunit A"/>
    <property type="match status" value="1"/>
</dbReference>
<protein>
    <recommendedName>
        <fullName evidence="3">Histone H2A</fullName>
    </recommendedName>
</protein>
<dbReference type="EMBL" id="JARBHA010000019">
    <property type="protein sequence ID" value="KAJ9672932.1"/>
    <property type="molecule type" value="Genomic_DNA"/>
</dbReference>
<dbReference type="GO" id="GO:0046982">
    <property type="term" value="F:protein heterodimerization activity"/>
    <property type="evidence" value="ECO:0007669"/>
    <property type="project" value="InterPro"/>
</dbReference>